<sequence>MSFGGDSAKSFVMHGEKGPEDITRMDAKKDLGIWLSPNLSFSLHLEKSAQKAFAVLRMIRRTFSRITHTGFQILYGAYVRPLPEYANPVVYSGRTKNVILIERVQRMVAGLKSMDYETRLVVLDLFPLEYRRLRGDLVLTYALFEQGLANRFFTVDPANTRRGHGERQLLNDKNKTDPGNLSESLDPVYQSVNPLGQPGSIQALVQSSGSMAVRHRRGATAERFGIDNCESGTFRLVTTCERWLEKTNLRFFRKPVIVRRPLEANKQQPDYNRPKDLEGDQLFDFLEGLDTFFLVCRERCRFPQPEVHLPGDKAQFGLAVNDLIASLLNTFKRLSQQSRGGSATVHGEVRIFKTLNAISSAIGSILFGNLQLIRKDLLSELTWALLTEANSRVDHQNSNDSHQLYVTLSHLAYFRSVWDKRETNSHAIDKQDFLSEPKLFQALLEVFVTGLKHFESLESAQNASLSGSQSDSCSDFSSSGLSSSEDSSRPVEPEVQRDTNDIAHFTASVKNSSSQDVSHVFHPFPSDVDLDSRRTAADAMESIASGLLIAAGPPATETPGDRPCKGATMRTPHTKRVRGRFVNPDPPVIKSSVRRGPNSQLKAYALAVFCTRRLLDTCRAQITLDVWPTLMCGEQSHSLSASYLRGQLHEALLGCCLTTPYDVSGADRTGAPPPAPDLLSLIHRTADKGIRQMLIDILIYLLSSVGRRFVMAEDLTPHSGSFVPYSVRLAVELRHLHRRILLALSNETRLGLQALLLKALTTLVHITPYQRLQPGLLTSLLPALRQLLHRTSADTHVVDLRAGCLNLLANIVGKVPGPLLEVCQMLSPAVQSDSDKIQTTAHPRSTCQTGTGLSSASVHPSANQFRPPNCWSPTHSRDTFTPCWLVQVCLRLIHPDVSTFAWDSRYSESIVDTLSPDQPLQVRIQALSVLREMVPSYAGFLRPSLPVIQKTLLSCLKDLPENKPLWGATLRFLDIFLPHLANATNEGPDGSVYVYDDCVLTSWWENFVPPILRILQTPQKAQVGGRRSPLSVINERSS</sequence>
<feature type="region of interest" description="Disordered" evidence="1">
    <location>
        <begin position="464"/>
        <end position="495"/>
    </location>
</feature>
<feature type="region of interest" description="Disordered" evidence="1">
    <location>
        <begin position="551"/>
        <end position="570"/>
    </location>
</feature>
<name>G7Y6E6_CLOSI</name>
<dbReference type="AlphaFoldDB" id="G7Y6E6"/>
<protein>
    <submittedName>
        <fullName evidence="3">HEAT repeat-containing protein 6</fullName>
    </submittedName>
</protein>
<evidence type="ECO:0000259" key="2">
    <source>
        <dbReference type="Pfam" id="PF13251"/>
    </source>
</evidence>
<accession>G7Y6E6</accession>
<feature type="region of interest" description="Disordered" evidence="1">
    <location>
        <begin position="162"/>
        <end position="181"/>
    </location>
</feature>
<reference evidence="3" key="1">
    <citation type="journal article" date="2011" name="Genome Biol.">
        <title>The draft genome of the carcinogenic human liver fluke Clonorchis sinensis.</title>
        <authorList>
            <person name="Wang X."/>
            <person name="Chen W."/>
            <person name="Huang Y."/>
            <person name="Sun J."/>
            <person name="Men J."/>
            <person name="Liu H."/>
            <person name="Luo F."/>
            <person name="Guo L."/>
            <person name="Lv X."/>
            <person name="Deng C."/>
            <person name="Zhou C."/>
            <person name="Fan Y."/>
            <person name="Li X."/>
            <person name="Huang L."/>
            <person name="Hu Y."/>
            <person name="Liang C."/>
            <person name="Hu X."/>
            <person name="Xu J."/>
            <person name="Yu X."/>
        </authorList>
    </citation>
    <scope>NUCLEOTIDE SEQUENCE [LARGE SCALE GENOMIC DNA]</scope>
    <source>
        <strain evidence="3">Henan</strain>
    </source>
</reference>
<feature type="compositionally biased region" description="Basic and acidic residues" evidence="1">
    <location>
        <begin position="486"/>
        <end position="495"/>
    </location>
</feature>
<dbReference type="EMBL" id="DF142894">
    <property type="protein sequence ID" value="GAA48531.1"/>
    <property type="molecule type" value="Genomic_DNA"/>
</dbReference>
<feature type="compositionally biased region" description="Low complexity" evidence="1">
    <location>
        <begin position="464"/>
        <end position="485"/>
    </location>
</feature>
<keyword evidence="4" id="KW-1185">Reference proteome</keyword>
<proteinExistence type="predicted"/>
<gene>
    <name evidence="3" type="ORF">CLF_101720</name>
</gene>
<dbReference type="Pfam" id="PF13251">
    <property type="entry name" value="DUF4042"/>
    <property type="match status" value="1"/>
</dbReference>
<feature type="domain" description="DUF4042" evidence="2">
    <location>
        <begin position="672"/>
        <end position="808"/>
    </location>
</feature>
<evidence type="ECO:0000313" key="3">
    <source>
        <dbReference type="EMBL" id="GAA48531.1"/>
    </source>
</evidence>
<dbReference type="PANTHER" id="PTHR13366">
    <property type="entry name" value="MALARIA ANTIGEN-RELATED"/>
    <property type="match status" value="1"/>
</dbReference>
<dbReference type="InterPro" id="IPR025283">
    <property type="entry name" value="DUF4042"/>
</dbReference>
<feature type="region of interest" description="Disordered" evidence="1">
    <location>
        <begin position="837"/>
        <end position="860"/>
    </location>
</feature>
<dbReference type="InterPro" id="IPR016024">
    <property type="entry name" value="ARM-type_fold"/>
</dbReference>
<reference key="2">
    <citation type="submission" date="2011-10" db="EMBL/GenBank/DDBJ databases">
        <title>The genome and transcriptome sequence of Clonorchis sinensis provide insights into the carcinogenic liver fluke.</title>
        <authorList>
            <person name="Wang X."/>
            <person name="Huang Y."/>
            <person name="Chen W."/>
            <person name="Liu H."/>
            <person name="Guo L."/>
            <person name="Chen Y."/>
            <person name="Luo F."/>
            <person name="Zhou W."/>
            <person name="Sun J."/>
            <person name="Mao Q."/>
            <person name="Liang P."/>
            <person name="Zhou C."/>
            <person name="Tian Y."/>
            <person name="Men J."/>
            <person name="Lv X."/>
            <person name="Huang L."/>
            <person name="Zhou J."/>
            <person name="Hu Y."/>
            <person name="Li R."/>
            <person name="Zhang F."/>
            <person name="Lei H."/>
            <person name="Li X."/>
            <person name="Hu X."/>
            <person name="Liang C."/>
            <person name="Xu J."/>
            <person name="Wu Z."/>
            <person name="Yu X."/>
        </authorList>
    </citation>
    <scope>NUCLEOTIDE SEQUENCE</scope>
    <source>
        <strain>Henan</strain>
    </source>
</reference>
<feature type="compositionally biased region" description="Basic and acidic residues" evidence="1">
    <location>
        <begin position="163"/>
        <end position="176"/>
    </location>
</feature>
<organism evidence="3 4">
    <name type="scientific">Clonorchis sinensis</name>
    <name type="common">Chinese liver fluke</name>
    <dbReference type="NCBI Taxonomy" id="79923"/>
    <lineage>
        <taxon>Eukaryota</taxon>
        <taxon>Metazoa</taxon>
        <taxon>Spiralia</taxon>
        <taxon>Lophotrochozoa</taxon>
        <taxon>Platyhelminthes</taxon>
        <taxon>Trematoda</taxon>
        <taxon>Digenea</taxon>
        <taxon>Opisthorchiida</taxon>
        <taxon>Opisthorchiata</taxon>
        <taxon>Opisthorchiidae</taxon>
        <taxon>Clonorchis</taxon>
    </lineage>
</organism>
<dbReference type="Proteomes" id="UP000008909">
    <property type="component" value="Unassembled WGS sequence"/>
</dbReference>
<dbReference type="InterPro" id="IPR052107">
    <property type="entry name" value="HEAT6"/>
</dbReference>
<evidence type="ECO:0000256" key="1">
    <source>
        <dbReference type="SAM" id="MobiDB-lite"/>
    </source>
</evidence>
<evidence type="ECO:0000313" key="4">
    <source>
        <dbReference type="Proteomes" id="UP000008909"/>
    </source>
</evidence>
<dbReference type="SUPFAM" id="SSF48371">
    <property type="entry name" value="ARM repeat"/>
    <property type="match status" value="1"/>
</dbReference>
<dbReference type="PANTHER" id="PTHR13366:SF0">
    <property type="entry name" value="HEAT REPEAT-CONTAINING PROTEIN 6"/>
    <property type="match status" value="1"/>
</dbReference>